<comment type="caution">
    <text evidence="1">The sequence shown here is derived from an EMBL/GenBank/DDBJ whole genome shotgun (WGS) entry which is preliminary data.</text>
</comment>
<name>K1XZ62_9BACT</name>
<sequence length="62" mass="7406">MKKQIRATAHIRQKPLFFIQHHGQRNQYFFILDSFSKGYTMGACKEFILFLFILSNENPPAW</sequence>
<evidence type="ECO:0000313" key="1">
    <source>
        <dbReference type="EMBL" id="EKD30457.1"/>
    </source>
</evidence>
<accession>K1XZ62</accession>
<proteinExistence type="predicted"/>
<protein>
    <submittedName>
        <fullName evidence="1">Uncharacterized protein</fullName>
    </submittedName>
</protein>
<organism evidence="1">
    <name type="scientific">uncultured bacterium</name>
    <name type="common">gcode 4</name>
    <dbReference type="NCBI Taxonomy" id="1234023"/>
    <lineage>
        <taxon>Bacteria</taxon>
        <taxon>environmental samples</taxon>
    </lineage>
</organism>
<reference evidence="1" key="1">
    <citation type="journal article" date="2012" name="Science">
        <title>Fermentation, hydrogen, and sulfur metabolism in multiple uncultivated bacterial phyla.</title>
        <authorList>
            <person name="Wrighton K.C."/>
            <person name="Thomas B.C."/>
            <person name="Sharon I."/>
            <person name="Miller C.S."/>
            <person name="Castelle C.J."/>
            <person name="VerBerkmoes N.C."/>
            <person name="Wilkins M.J."/>
            <person name="Hettich R.L."/>
            <person name="Lipton M.S."/>
            <person name="Williams K.H."/>
            <person name="Long P.E."/>
            <person name="Banfield J.F."/>
        </authorList>
    </citation>
    <scope>NUCLEOTIDE SEQUENCE [LARGE SCALE GENOMIC DNA]</scope>
</reference>
<gene>
    <name evidence="1" type="ORF">ACD_78C00055G0002</name>
</gene>
<dbReference type="EMBL" id="AMFJ01034055">
    <property type="protein sequence ID" value="EKD30457.1"/>
    <property type="molecule type" value="Genomic_DNA"/>
</dbReference>
<dbReference type="AlphaFoldDB" id="K1XZ62"/>